<protein>
    <submittedName>
        <fullName evidence="1">Uncharacterized protein</fullName>
    </submittedName>
</protein>
<sequence length="87" mass="9483">MAEPQPLVSLISLADLGHLHMPTNERVCWCGGGLKPNYRIQQPPGALSRSEQVRCKGRGAMGHLIPLQHSTAQCPQQQQPAPCCKVM</sequence>
<dbReference type="EMBL" id="OZ035832">
    <property type="protein sequence ID" value="CAL1570569.1"/>
    <property type="molecule type" value="Genomic_DNA"/>
</dbReference>
<reference evidence="1 2" key="1">
    <citation type="submission" date="2024-04" db="EMBL/GenBank/DDBJ databases">
        <authorList>
            <person name="Waldvogel A.-M."/>
            <person name="Schoenle A."/>
        </authorList>
    </citation>
    <scope>NUCLEOTIDE SEQUENCE [LARGE SCALE GENOMIC DNA]</scope>
</reference>
<organism evidence="1 2">
    <name type="scientific">Knipowitschia caucasica</name>
    <name type="common">Caucasian dwarf goby</name>
    <name type="synonym">Pomatoschistus caucasicus</name>
    <dbReference type="NCBI Taxonomy" id="637954"/>
    <lineage>
        <taxon>Eukaryota</taxon>
        <taxon>Metazoa</taxon>
        <taxon>Chordata</taxon>
        <taxon>Craniata</taxon>
        <taxon>Vertebrata</taxon>
        <taxon>Euteleostomi</taxon>
        <taxon>Actinopterygii</taxon>
        <taxon>Neopterygii</taxon>
        <taxon>Teleostei</taxon>
        <taxon>Neoteleostei</taxon>
        <taxon>Acanthomorphata</taxon>
        <taxon>Gobiaria</taxon>
        <taxon>Gobiiformes</taxon>
        <taxon>Gobioidei</taxon>
        <taxon>Gobiidae</taxon>
        <taxon>Gobiinae</taxon>
        <taxon>Knipowitschia</taxon>
    </lineage>
</organism>
<evidence type="ECO:0000313" key="2">
    <source>
        <dbReference type="Proteomes" id="UP001497482"/>
    </source>
</evidence>
<evidence type="ECO:0000313" key="1">
    <source>
        <dbReference type="EMBL" id="CAL1570569.1"/>
    </source>
</evidence>
<proteinExistence type="predicted"/>
<accession>A0AAV2IZ67</accession>
<name>A0AAV2IZ67_KNICA</name>
<dbReference type="Proteomes" id="UP001497482">
    <property type="component" value="Chromosome 10"/>
</dbReference>
<gene>
    <name evidence="1" type="ORF">KC01_LOCUS2838</name>
</gene>
<dbReference type="AlphaFoldDB" id="A0AAV2IZ67"/>
<keyword evidence="2" id="KW-1185">Reference proteome</keyword>